<keyword evidence="2" id="KW-1185">Reference proteome</keyword>
<accession>A0A8C6UKS3</accession>
<dbReference type="AlphaFoldDB" id="A0A8C6UKS3"/>
<sequence length="105" mass="12253">NRKITGMFATPSVMLWSTLKKAFSCYLKKNLRHCFTNAACQQQQTFCSKIVREHIVNYDRSSLLAQRRCHSSQSHAMGRPASAQCVCDERRASRWWCCRLQPLRQ</sequence>
<proteinExistence type="predicted"/>
<evidence type="ECO:0000313" key="2">
    <source>
        <dbReference type="Proteomes" id="UP000694523"/>
    </source>
</evidence>
<evidence type="ECO:0000313" key="1">
    <source>
        <dbReference type="Ensembl" id="ENSNMLP00000036801.1"/>
    </source>
</evidence>
<name>A0A8C6UKS3_9GOBI</name>
<organism evidence="1 2">
    <name type="scientific">Neogobius melanostomus</name>
    <name type="common">round goby</name>
    <dbReference type="NCBI Taxonomy" id="47308"/>
    <lineage>
        <taxon>Eukaryota</taxon>
        <taxon>Metazoa</taxon>
        <taxon>Chordata</taxon>
        <taxon>Craniata</taxon>
        <taxon>Vertebrata</taxon>
        <taxon>Euteleostomi</taxon>
        <taxon>Actinopterygii</taxon>
        <taxon>Neopterygii</taxon>
        <taxon>Teleostei</taxon>
        <taxon>Neoteleostei</taxon>
        <taxon>Acanthomorphata</taxon>
        <taxon>Gobiaria</taxon>
        <taxon>Gobiiformes</taxon>
        <taxon>Gobioidei</taxon>
        <taxon>Gobiidae</taxon>
        <taxon>Benthophilinae</taxon>
        <taxon>Neogobiini</taxon>
        <taxon>Neogobius</taxon>
    </lineage>
</organism>
<reference evidence="1" key="2">
    <citation type="submission" date="2025-09" db="UniProtKB">
        <authorList>
            <consortium name="Ensembl"/>
        </authorList>
    </citation>
    <scope>IDENTIFICATION</scope>
</reference>
<dbReference type="Ensembl" id="ENSNMLT00000040995.1">
    <property type="protein sequence ID" value="ENSNMLP00000036801.1"/>
    <property type="gene ID" value="ENSNMLG00000022809.1"/>
</dbReference>
<protein>
    <submittedName>
        <fullName evidence="1">Uncharacterized protein</fullName>
    </submittedName>
</protein>
<reference evidence="1" key="1">
    <citation type="submission" date="2025-08" db="UniProtKB">
        <authorList>
            <consortium name="Ensembl"/>
        </authorList>
    </citation>
    <scope>IDENTIFICATION</scope>
</reference>
<dbReference type="Proteomes" id="UP000694523">
    <property type="component" value="Unplaced"/>
</dbReference>